<dbReference type="SUPFAM" id="SSF52833">
    <property type="entry name" value="Thioredoxin-like"/>
    <property type="match status" value="1"/>
</dbReference>
<keyword evidence="2" id="KW-0201">Cytochrome c-type biogenesis</keyword>
<reference evidence="6 7" key="1">
    <citation type="submission" date="2019-04" db="EMBL/GenBank/DDBJ databases">
        <title>Pedobacter sp. RP-3-22 sp. nov., isolated from Arctic soil.</title>
        <authorList>
            <person name="Dahal R.H."/>
            <person name="Kim D.-U."/>
        </authorList>
    </citation>
    <scope>NUCLEOTIDE SEQUENCE [LARGE SCALE GENOMIC DNA]</scope>
    <source>
        <strain evidence="6 7">RP-3-22</strain>
    </source>
</reference>
<dbReference type="Gene3D" id="3.40.30.10">
    <property type="entry name" value="Glutaredoxin"/>
    <property type="match status" value="1"/>
</dbReference>
<dbReference type="RefSeq" id="WP_136843324.1">
    <property type="nucleotide sequence ID" value="NZ_SWBR01000005.1"/>
</dbReference>
<dbReference type="PROSITE" id="PS51352">
    <property type="entry name" value="THIOREDOXIN_2"/>
    <property type="match status" value="1"/>
</dbReference>
<dbReference type="InterPro" id="IPR013740">
    <property type="entry name" value="Redoxin"/>
</dbReference>
<dbReference type="InterPro" id="IPR036249">
    <property type="entry name" value="Thioredoxin-like_sf"/>
</dbReference>
<evidence type="ECO:0000313" key="6">
    <source>
        <dbReference type="EMBL" id="TKC05400.1"/>
    </source>
</evidence>
<name>A0A4U1CHH2_9SPHI</name>
<dbReference type="InterPro" id="IPR013766">
    <property type="entry name" value="Thioredoxin_domain"/>
</dbReference>
<gene>
    <name evidence="6" type="ORF">FA048_16870</name>
</gene>
<dbReference type="AlphaFoldDB" id="A0A4U1CHH2"/>
<dbReference type="InterPro" id="IPR050553">
    <property type="entry name" value="Thioredoxin_ResA/DsbE_sf"/>
</dbReference>
<evidence type="ECO:0000256" key="3">
    <source>
        <dbReference type="ARBA" id="ARBA00023157"/>
    </source>
</evidence>
<sequence length="500" mass="58054">MKIFNRLVLLLVLNIWCIQSYAQFKLSGKILDYDGKAELKINIPLVFGFYKENSVQIPVEKDGSFNIVLPIKESKFANLIYKRTFHTLLLNPNKTLTTNLKDTTLTLISGIALPENNVMQKVNVEEYPFFFKNDGGNEFSNLSFLQLKEQVLNPYFTQRDEKIKIVNASTIAAKYKLLIVTELKSIAYNYINDYARTQVSNKRVVDSLILQVFDRADLKPLTFPAGPQYFAFVDNYIRFLETKAFVKIKAEQIPSNQPIPYFGISLDSANVIVKKFDKNYWRWIGATHNFPLNIVEKYTYQQLVNLYNNKELRPFKGLSSAFNNQFPQSIHYQDILSKTNSLHKMLSENETNANIQIATGFEKLNSIAELIQSYKGKVVYLDIWGTWCGPCKEELAFIPELKTRFKGKDVVFIYLDMDEEDKDSSWREFIKINKMEGIHLRKNRQTIAPIWKELLANAKDKAEYYPQYFIFDKDGKLAVTKALRPSSKEALYTQLENYLK</sequence>
<dbReference type="GO" id="GO:0017004">
    <property type="term" value="P:cytochrome complex assembly"/>
    <property type="evidence" value="ECO:0007669"/>
    <property type="project" value="UniProtKB-KW"/>
</dbReference>
<evidence type="ECO:0000259" key="5">
    <source>
        <dbReference type="PROSITE" id="PS51352"/>
    </source>
</evidence>
<evidence type="ECO:0000313" key="7">
    <source>
        <dbReference type="Proteomes" id="UP000309488"/>
    </source>
</evidence>
<dbReference type="PANTHER" id="PTHR42852:SF6">
    <property type="entry name" value="THIOL:DISULFIDE INTERCHANGE PROTEIN DSBE"/>
    <property type="match status" value="1"/>
</dbReference>
<organism evidence="6 7">
    <name type="scientific">Pedobacter polaris</name>
    <dbReference type="NCBI Taxonomy" id="2571273"/>
    <lineage>
        <taxon>Bacteria</taxon>
        <taxon>Pseudomonadati</taxon>
        <taxon>Bacteroidota</taxon>
        <taxon>Sphingobacteriia</taxon>
        <taxon>Sphingobacteriales</taxon>
        <taxon>Sphingobacteriaceae</taxon>
        <taxon>Pedobacter</taxon>
    </lineage>
</organism>
<accession>A0A4U1CHH2</accession>
<dbReference type="GO" id="GO:0030313">
    <property type="term" value="C:cell envelope"/>
    <property type="evidence" value="ECO:0007669"/>
    <property type="project" value="UniProtKB-SubCell"/>
</dbReference>
<comment type="subcellular location">
    <subcellularLocation>
        <location evidence="1">Cell envelope</location>
    </subcellularLocation>
</comment>
<proteinExistence type="predicted"/>
<dbReference type="Pfam" id="PF08534">
    <property type="entry name" value="Redoxin"/>
    <property type="match status" value="1"/>
</dbReference>
<keyword evidence="4" id="KW-0676">Redox-active center</keyword>
<evidence type="ECO:0000256" key="1">
    <source>
        <dbReference type="ARBA" id="ARBA00004196"/>
    </source>
</evidence>
<dbReference type="EMBL" id="SWBR01000005">
    <property type="protein sequence ID" value="TKC05400.1"/>
    <property type="molecule type" value="Genomic_DNA"/>
</dbReference>
<evidence type="ECO:0000256" key="4">
    <source>
        <dbReference type="ARBA" id="ARBA00023284"/>
    </source>
</evidence>
<dbReference type="OrthoDB" id="743079at2"/>
<comment type="caution">
    <text evidence="6">The sequence shown here is derived from an EMBL/GenBank/DDBJ whole genome shotgun (WGS) entry which is preliminary data.</text>
</comment>
<evidence type="ECO:0000256" key="2">
    <source>
        <dbReference type="ARBA" id="ARBA00022748"/>
    </source>
</evidence>
<dbReference type="PANTHER" id="PTHR42852">
    <property type="entry name" value="THIOL:DISULFIDE INTERCHANGE PROTEIN DSBE"/>
    <property type="match status" value="1"/>
</dbReference>
<protein>
    <submittedName>
        <fullName evidence="6">TlpA family protein disulfide reductase</fullName>
    </submittedName>
</protein>
<feature type="domain" description="Thioredoxin" evidence="5">
    <location>
        <begin position="337"/>
        <end position="500"/>
    </location>
</feature>
<dbReference type="CDD" id="cd02966">
    <property type="entry name" value="TlpA_like_family"/>
    <property type="match status" value="1"/>
</dbReference>
<keyword evidence="3" id="KW-1015">Disulfide bond</keyword>
<keyword evidence="7" id="KW-1185">Reference proteome</keyword>
<dbReference type="GO" id="GO:0016491">
    <property type="term" value="F:oxidoreductase activity"/>
    <property type="evidence" value="ECO:0007669"/>
    <property type="project" value="InterPro"/>
</dbReference>
<dbReference type="Proteomes" id="UP000309488">
    <property type="component" value="Unassembled WGS sequence"/>
</dbReference>